<evidence type="ECO:0000313" key="2">
    <source>
        <dbReference type="Proteomes" id="UP001219525"/>
    </source>
</evidence>
<reference evidence="1" key="1">
    <citation type="submission" date="2023-03" db="EMBL/GenBank/DDBJ databases">
        <title>Massive genome expansion in bonnet fungi (Mycena s.s.) driven by repeated elements and novel gene families across ecological guilds.</title>
        <authorList>
            <consortium name="Lawrence Berkeley National Laboratory"/>
            <person name="Harder C.B."/>
            <person name="Miyauchi S."/>
            <person name="Viragh M."/>
            <person name="Kuo A."/>
            <person name="Thoen E."/>
            <person name="Andreopoulos B."/>
            <person name="Lu D."/>
            <person name="Skrede I."/>
            <person name="Drula E."/>
            <person name="Henrissat B."/>
            <person name="Morin E."/>
            <person name="Kohler A."/>
            <person name="Barry K."/>
            <person name="LaButti K."/>
            <person name="Morin E."/>
            <person name="Salamov A."/>
            <person name="Lipzen A."/>
            <person name="Mereny Z."/>
            <person name="Hegedus B."/>
            <person name="Baldrian P."/>
            <person name="Stursova M."/>
            <person name="Weitz H."/>
            <person name="Taylor A."/>
            <person name="Grigoriev I.V."/>
            <person name="Nagy L.G."/>
            <person name="Martin F."/>
            <person name="Kauserud H."/>
        </authorList>
    </citation>
    <scope>NUCLEOTIDE SEQUENCE</scope>
    <source>
        <strain evidence="1">9144</strain>
    </source>
</reference>
<dbReference type="AlphaFoldDB" id="A0AAD6YE48"/>
<dbReference type="Proteomes" id="UP001219525">
    <property type="component" value="Unassembled WGS sequence"/>
</dbReference>
<name>A0AAD6YE48_9AGAR</name>
<protein>
    <submittedName>
        <fullName evidence="1">Uncharacterized protein</fullName>
    </submittedName>
</protein>
<accession>A0AAD6YE48</accession>
<evidence type="ECO:0000313" key="1">
    <source>
        <dbReference type="EMBL" id="KAJ7214498.1"/>
    </source>
</evidence>
<keyword evidence="2" id="KW-1185">Reference proteome</keyword>
<dbReference type="EMBL" id="JARJCW010000019">
    <property type="protein sequence ID" value="KAJ7214498.1"/>
    <property type="molecule type" value="Genomic_DNA"/>
</dbReference>
<sequence>MRPLQVAGSGPVLNFPPYTRGLFNTTTNVVSSLMISRLIMPNIRNPAKDLNGDSQDSSAEQWRVGVFSTYLDDASAAGCDS</sequence>
<organism evidence="1 2">
    <name type="scientific">Mycena pura</name>
    <dbReference type="NCBI Taxonomy" id="153505"/>
    <lineage>
        <taxon>Eukaryota</taxon>
        <taxon>Fungi</taxon>
        <taxon>Dikarya</taxon>
        <taxon>Basidiomycota</taxon>
        <taxon>Agaricomycotina</taxon>
        <taxon>Agaricomycetes</taxon>
        <taxon>Agaricomycetidae</taxon>
        <taxon>Agaricales</taxon>
        <taxon>Marasmiineae</taxon>
        <taxon>Mycenaceae</taxon>
        <taxon>Mycena</taxon>
    </lineage>
</organism>
<proteinExistence type="predicted"/>
<gene>
    <name evidence="1" type="ORF">GGX14DRAFT_563314</name>
</gene>
<comment type="caution">
    <text evidence="1">The sequence shown here is derived from an EMBL/GenBank/DDBJ whole genome shotgun (WGS) entry which is preliminary data.</text>
</comment>